<comment type="caution">
    <text evidence="1">The sequence shown here is derived from an EMBL/GenBank/DDBJ whole genome shotgun (WGS) entry which is preliminary data.</text>
</comment>
<dbReference type="PANTHER" id="PTHR47510:SF3">
    <property type="entry name" value="ENDO_EXONUCLEASE_PHOSPHATASE DOMAIN-CONTAINING PROTEIN"/>
    <property type="match status" value="1"/>
</dbReference>
<dbReference type="AlphaFoldDB" id="A0A7D9E966"/>
<keyword evidence="2" id="KW-1185">Reference proteome</keyword>
<dbReference type="SUPFAM" id="SSF56219">
    <property type="entry name" value="DNase I-like"/>
    <property type="match status" value="1"/>
</dbReference>
<organism evidence="1 2">
    <name type="scientific">Paramuricea clavata</name>
    <name type="common">Red gorgonian</name>
    <name type="synonym">Violescent sea-whip</name>
    <dbReference type="NCBI Taxonomy" id="317549"/>
    <lineage>
        <taxon>Eukaryota</taxon>
        <taxon>Metazoa</taxon>
        <taxon>Cnidaria</taxon>
        <taxon>Anthozoa</taxon>
        <taxon>Octocorallia</taxon>
        <taxon>Malacalcyonacea</taxon>
        <taxon>Plexauridae</taxon>
        <taxon>Paramuricea</taxon>
    </lineage>
</organism>
<evidence type="ECO:0000313" key="2">
    <source>
        <dbReference type="Proteomes" id="UP001152795"/>
    </source>
</evidence>
<proteinExistence type="predicted"/>
<name>A0A7D9E966_PARCT</name>
<sequence length="420" mass="48638">MGDLNCDILKSPCESYTRKLQFLSSLYQFDQLIDEPTRITGTSATLIDLILTNKEENISKSGVIHLGLSDHSMIFAIRKHCIPKSREKVKHIRNFKNFNSNDFLTDLSQMPWENIAQHDNSNVCWQVWKSLYLQVLDRHASLRRMRTRGNSLPWISSDIKGIMKSRDFHKIKAVRHNSQSHWTKYKELRNKVNAELIKAKRNYFCNKIEDCAQSKDIKQSWNLINHCMGKNVKSNTISQLKTDNSVISDDKLKSEAFNDFFVDIGAKLAAEIEDNSLNTNSFARGDSRPTTDSNLFFKFSEINEDEVIYQLRSLKISKSTGLDKIPAKALKISADIVGPPLTWIFNLSIKKGEYVDEWKKAWVTPIYKSDDRLKCENYRPISILPIVSKILERCVFNQIYKFLNDNSLLSKHQHGFRPKH</sequence>
<accession>A0A7D9E966</accession>
<dbReference type="Proteomes" id="UP001152795">
    <property type="component" value="Unassembled WGS sequence"/>
</dbReference>
<reference evidence="1" key="1">
    <citation type="submission" date="2020-04" db="EMBL/GenBank/DDBJ databases">
        <authorList>
            <person name="Alioto T."/>
            <person name="Alioto T."/>
            <person name="Gomez Garrido J."/>
        </authorList>
    </citation>
    <scope>NUCLEOTIDE SEQUENCE</scope>
    <source>
        <strain evidence="1">A484AB</strain>
    </source>
</reference>
<dbReference type="PANTHER" id="PTHR47510">
    <property type="entry name" value="REVERSE TRANSCRIPTASE DOMAIN-CONTAINING PROTEIN"/>
    <property type="match status" value="1"/>
</dbReference>
<evidence type="ECO:0000313" key="1">
    <source>
        <dbReference type="EMBL" id="CAB4002766.1"/>
    </source>
</evidence>
<dbReference type="OrthoDB" id="5989324at2759"/>
<protein>
    <submittedName>
        <fullName evidence="1">Uncharacterized protein</fullName>
    </submittedName>
</protein>
<dbReference type="InterPro" id="IPR036691">
    <property type="entry name" value="Endo/exonu/phosph_ase_sf"/>
</dbReference>
<gene>
    <name evidence="1" type="ORF">PACLA_8A038829</name>
</gene>
<dbReference type="EMBL" id="CACRXK020004442">
    <property type="protein sequence ID" value="CAB4002766.1"/>
    <property type="molecule type" value="Genomic_DNA"/>
</dbReference>